<dbReference type="SUPFAM" id="SSF52058">
    <property type="entry name" value="L domain-like"/>
    <property type="match status" value="1"/>
</dbReference>
<accession>A0A165HRG8</accession>
<sequence>MSHACRHWRTLTTESPTFWTLVDLRRPSIGQLFCARSGGLAIRAVFIQPRDIDLPVVPSQAAYSLLRQLRRLECIYLVAYQTVVREVISHIRYETPGWSSISTGIDPSAAMFATLFVDFSETRIRKLCLDSTSFTAWPQLSSSLLNLKKLALSRLPRGTRPTLPQVLFLLQNCPDLEHLVVLAAISFDGSATTSIDASLKIVELSRLRWLEVGCDRQGVVQQILSHLSVPPTTNILIHSLGVRDLATVLPADPSLLGPLVPPQTRDRQPTKRSLTISHTAIALSNEAPHCQSSVRFVFAPAELLHILNNLPSIAHLLSHVVHLRATSSYHSATPVNESWRAVMRALPSLTSIEVSGTWTTGFLDALRARAESSTSKRMLCPQLQNLRFIDILIVDNGALQVLRYLERSLSIRSQYIHPALQVLRLRFASDTSNTLLAPILGRIKPLVQSLIVRVGTAELVYGDTSE</sequence>
<dbReference type="GeneID" id="63828930"/>
<dbReference type="Gene3D" id="3.80.10.10">
    <property type="entry name" value="Ribonuclease Inhibitor"/>
    <property type="match status" value="1"/>
</dbReference>
<dbReference type="InterPro" id="IPR032675">
    <property type="entry name" value="LRR_dom_sf"/>
</dbReference>
<evidence type="ECO:0008006" key="3">
    <source>
        <dbReference type="Google" id="ProtNLM"/>
    </source>
</evidence>
<evidence type="ECO:0000313" key="1">
    <source>
        <dbReference type="EMBL" id="KZT12084.1"/>
    </source>
</evidence>
<protein>
    <recommendedName>
        <fullName evidence="3">F-box domain-containing protein</fullName>
    </recommendedName>
</protein>
<dbReference type="AlphaFoldDB" id="A0A165HRG8"/>
<reference evidence="1 2" key="1">
    <citation type="journal article" date="2016" name="Mol. Biol. Evol.">
        <title>Comparative Genomics of Early-Diverging Mushroom-Forming Fungi Provides Insights into the Origins of Lignocellulose Decay Capabilities.</title>
        <authorList>
            <person name="Nagy L.G."/>
            <person name="Riley R."/>
            <person name="Tritt A."/>
            <person name="Adam C."/>
            <person name="Daum C."/>
            <person name="Floudas D."/>
            <person name="Sun H."/>
            <person name="Yadav J.S."/>
            <person name="Pangilinan J."/>
            <person name="Larsson K.H."/>
            <person name="Matsuura K."/>
            <person name="Barry K."/>
            <person name="Labutti K."/>
            <person name="Kuo R."/>
            <person name="Ohm R.A."/>
            <person name="Bhattacharya S.S."/>
            <person name="Shirouzu T."/>
            <person name="Yoshinaga Y."/>
            <person name="Martin F.M."/>
            <person name="Grigoriev I.V."/>
            <person name="Hibbett D.S."/>
        </authorList>
    </citation>
    <scope>NUCLEOTIDE SEQUENCE [LARGE SCALE GENOMIC DNA]</scope>
    <source>
        <strain evidence="1 2">93-53</strain>
    </source>
</reference>
<organism evidence="1 2">
    <name type="scientific">Laetiporus sulphureus 93-53</name>
    <dbReference type="NCBI Taxonomy" id="1314785"/>
    <lineage>
        <taxon>Eukaryota</taxon>
        <taxon>Fungi</taxon>
        <taxon>Dikarya</taxon>
        <taxon>Basidiomycota</taxon>
        <taxon>Agaricomycotina</taxon>
        <taxon>Agaricomycetes</taxon>
        <taxon>Polyporales</taxon>
        <taxon>Laetiporus</taxon>
    </lineage>
</organism>
<dbReference type="OrthoDB" id="2269034at2759"/>
<proteinExistence type="predicted"/>
<name>A0A165HRG8_9APHY</name>
<dbReference type="EMBL" id="KV427606">
    <property type="protein sequence ID" value="KZT12084.1"/>
    <property type="molecule type" value="Genomic_DNA"/>
</dbReference>
<dbReference type="STRING" id="1314785.A0A165HRG8"/>
<dbReference type="RefSeq" id="XP_040769732.1">
    <property type="nucleotide sequence ID" value="XM_040911902.1"/>
</dbReference>
<evidence type="ECO:0000313" key="2">
    <source>
        <dbReference type="Proteomes" id="UP000076871"/>
    </source>
</evidence>
<gene>
    <name evidence="1" type="ORF">LAESUDRAFT_754594</name>
</gene>
<dbReference type="InParanoid" id="A0A165HRG8"/>
<dbReference type="Proteomes" id="UP000076871">
    <property type="component" value="Unassembled WGS sequence"/>
</dbReference>
<keyword evidence="2" id="KW-1185">Reference proteome</keyword>